<feature type="compositionally biased region" description="Low complexity" evidence="1">
    <location>
        <begin position="8"/>
        <end position="30"/>
    </location>
</feature>
<sequence>MPSLRRTLSSPTVRSSPYSYSSPSSSLLTRQGSHGPRRSSGSDTIQRKVLADIDWWRVEESQREVRGLPPLARPADANHQNADAEHEYESETGSLSSVSIMTDVPLWQPAPGSGGAMHESELSLFSSVLSTETESAVSNSPESLSPQFAALSLSSRVNAHRRLVSSSASSISSVESTPTSLLSPLAHFSDMGFGDIVPHVEDDDDAAFIPSLPRARRRTVPLGRCVSYSQVEDQLSTTKSRTFDDLFDDAFSDEFFAQTRTEVEDLFL</sequence>
<comment type="caution">
    <text evidence="2">The sequence shown here is derived from an EMBL/GenBank/DDBJ whole genome shotgun (WGS) entry which is preliminary data.</text>
</comment>
<accession>A0AAW0GTS9</accession>
<gene>
    <name evidence="2" type="ORF">QCA50_003340</name>
</gene>
<dbReference type="AlphaFoldDB" id="A0AAW0GTS9"/>
<protein>
    <submittedName>
        <fullName evidence="2">Uncharacterized protein</fullName>
    </submittedName>
</protein>
<evidence type="ECO:0000256" key="1">
    <source>
        <dbReference type="SAM" id="MobiDB-lite"/>
    </source>
</evidence>
<feature type="region of interest" description="Disordered" evidence="1">
    <location>
        <begin position="64"/>
        <end position="92"/>
    </location>
</feature>
<dbReference type="Proteomes" id="UP001385951">
    <property type="component" value="Unassembled WGS sequence"/>
</dbReference>
<organism evidence="2 3">
    <name type="scientific">Cerrena zonata</name>
    <dbReference type="NCBI Taxonomy" id="2478898"/>
    <lineage>
        <taxon>Eukaryota</taxon>
        <taxon>Fungi</taxon>
        <taxon>Dikarya</taxon>
        <taxon>Basidiomycota</taxon>
        <taxon>Agaricomycotina</taxon>
        <taxon>Agaricomycetes</taxon>
        <taxon>Polyporales</taxon>
        <taxon>Cerrenaceae</taxon>
        <taxon>Cerrena</taxon>
    </lineage>
</organism>
<keyword evidence="3" id="KW-1185">Reference proteome</keyword>
<reference evidence="2 3" key="1">
    <citation type="submission" date="2022-09" db="EMBL/GenBank/DDBJ databases">
        <authorList>
            <person name="Palmer J.M."/>
        </authorList>
    </citation>
    <scope>NUCLEOTIDE SEQUENCE [LARGE SCALE GENOMIC DNA]</scope>
    <source>
        <strain evidence="2 3">DSM 7382</strain>
    </source>
</reference>
<feature type="region of interest" description="Disordered" evidence="1">
    <location>
        <begin position="1"/>
        <end position="45"/>
    </location>
</feature>
<name>A0AAW0GTS9_9APHY</name>
<dbReference type="EMBL" id="JASBNA010000003">
    <property type="protein sequence ID" value="KAK7693768.1"/>
    <property type="molecule type" value="Genomic_DNA"/>
</dbReference>
<evidence type="ECO:0000313" key="3">
    <source>
        <dbReference type="Proteomes" id="UP001385951"/>
    </source>
</evidence>
<proteinExistence type="predicted"/>
<evidence type="ECO:0000313" key="2">
    <source>
        <dbReference type="EMBL" id="KAK7693768.1"/>
    </source>
</evidence>